<protein>
    <submittedName>
        <fullName evidence="3">Uncharacterized protein</fullName>
    </submittedName>
</protein>
<evidence type="ECO:0000256" key="1">
    <source>
        <dbReference type="SAM" id="Coils"/>
    </source>
</evidence>
<accession>A0A3N0Z5C7</accession>
<dbReference type="Gene3D" id="3.40.50.300">
    <property type="entry name" value="P-loop containing nucleotide triphosphate hydrolases"/>
    <property type="match status" value="1"/>
</dbReference>
<keyword evidence="2" id="KW-0732">Signal</keyword>
<reference evidence="3 4" key="1">
    <citation type="submission" date="2018-10" db="EMBL/GenBank/DDBJ databases">
        <title>Genome assembly for a Yunnan-Guizhou Plateau 3E fish, Anabarilius grahami (Regan), and its evolutionary and genetic applications.</title>
        <authorList>
            <person name="Jiang W."/>
        </authorList>
    </citation>
    <scope>NUCLEOTIDE SEQUENCE [LARGE SCALE GENOMIC DNA]</scope>
    <source>
        <strain evidence="3">AG-KIZ</strain>
        <tissue evidence="3">Muscle</tissue>
    </source>
</reference>
<name>A0A3N0Z5C7_ANAGA</name>
<dbReference type="PANTHER" id="PTHR10903:SF186">
    <property type="entry name" value="GTPASE IMAP FAMILY MEMBER 4-LIKE-RELATED"/>
    <property type="match status" value="1"/>
</dbReference>
<feature type="coiled-coil region" evidence="1">
    <location>
        <begin position="135"/>
        <end position="176"/>
    </location>
</feature>
<dbReference type="InterPro" id="IPR027417">
    <property type="entry name" value="P-loop_NTPase"/>
</dbReference>
<dbReference type="OrthoDB" id="8954335at2759"/>
<evidence type="ECO:0000313" key="3">
    <source>
        <dbReference type="EMBL" id="ROL53492.1"/>
    </source>
</evidence>
<feature type="chain" id="PRO_5017934872" evidence="2">
    <location>
        <begin position="16"/>
        <end position="189"/>
    </location>
</feature>
<sequence>MSSLSVHCRLSWCRALCLFLPGSRITGLSSCALLSGLDYPWSLIPVVALRHPSRHHSARLRLCTPQSLQRLSIWGEVIVQRILSINIVILALGSSVCVHFLTKDENNREQVNDLLQKTDTMIEQNGGGQYSNQMYEDALRFRQEEEEQRQREEEERKQVEKKIQEEIERVRKEAKKKIGAECEAGGSEL</sequence>
<dbReference type="EMBL" id="RJVU01008622">
    <property type="protein sequence ID" value="ROL53492.1"/>
    <property type="molecule type" value="Genomic_DNA"/>
</dbReference>
<comment type="caution">
    <text evidence="3">The sequence shown here is derived from an EMBL/GenBank/DDBJ whole genome shotgun (WGS) entry which is preliminary data.</text>
</comment>
<feature type="signal peptide" evidence="2">
    <location>
        <begin position="1"/>
        <end position="15"/>
    </location>
</feature>
<dbReference type="AlphaFoldDB" id="A0A3N0Z5C7"/>
<keyword evidence="1" id="KW-0175">Coiled coil</keyword>
<evidence type="ECO:0000256" key="2">
    <source>
        <dbReference type="SAM" id="SignalP"/>
    </source>
</evidence>
<organism evidence="3 4">
    <name type="scientific">Anabarilius grahami</name>
    <name type="common">Kanglang fish</name>
    <name type="synonym">Barilius grahami</name>
    <dbReference type="NCBI Taxonomy" id="495550"/>
    <lineage>
        <taxon>Eukaryota</taxon>
        <taxon>Metazoa</taxon>
        <taxon>Chordata</taxon>
        <taxon>Craniata</taxon>
        <taxon>Vertebrata</taxon>
        <taxon>Euteleostomi</taxon>
        <taxon>Actinopterygii</taxon>
        <taxon>Neopterygii</taxon>
        <taxon>Teleostei</taxon>
        <taxon>Ostariophysi</taxon>
        <taxon>Cypriniformes</taxon>
        <taxon>Xenocyprididae</taxon>
        <taxon>Xenocypridinae</taxon>
        <taxon>Xenocypridinae incertae sedis</taxon>
        <taxon>Anabarilius</taxon>
    </lineage>
</organism>
<dbReference type="Proteomes" id="UP000281406">
    <property type="component" value="Unassembled WGS sequence"/>
</dbReference>
<evidence type="ECO:0000313" key="4">
    <source>
        <dbReference type="Proteomes" id="UP000281406"/>
    </source>
</evidence>
<dbReference type="PANTHER" id="PTHR10903">
    <property type="entry name" value="GTPASE, IMAP FAMILY MEMBER-RELATED"/>
    <property type="match status" value="1"/>
</dbReference>
<dbReference type="InterPro" id="IPR045058">
    <property type="entry name" value="GIMA/IAN/Toc"/>
</dbReference>
<proteinExistence type="predicted"/>
<keyword evidence="4" id="KW-1185">Reference proteome</keyword>
<gene>
    <name evidence="3" type="ORF">DPX16_0046</name>
</gene>